<dbReference type="GO" id="GO:0008146">
    <property type="term" value="F:sulfotransferase activity"/>
    <property type="evidence" value="ECO:0007669"/>
    <property type="project" value="InterPro"/>
</dbReference>
<dbReference type="InterPro" id="IPR027417">
    <property type="entry name" value="P-loop_NTPase"/>
</dbReference>
<dbReference type="EMBL" id="JABSTV010001250">
    <property type="protein sequence ID" value="KAH7957038.1"/>
    <property type="molecule type" value="Genomic_DNA"/>
</dbReference>
<dbReference type="AlphaFoldDB" id="A0A9D4SYM8"/>
<dbReference type="OMA" id="HMRKTMV"/>
<evidence type="ECO:0000313" key="4">
    <source>
        <dbReference type="EMBL" id="KAH7957038.1"/>
    </source>
</evidence>
<protein>
    <recommendedName>
        <fullName evidence="3">Sulfotransferase domain-containing protein</fullName>
    </recommendedName>
</protein>
<dbReference type="SUPFAM" id="SSF52540">
    <property type="entry name" value="P-loop containing nucleoside triphosphate hydrolases"/>
    <property type="match status" value="1"/>
</dbReference>
<evidence type="ECO:0000313" key="5">
    <source>
        <dbReference type="Proteomes" id="UP000821837"/>
    </source>
</evidence>
<dbReference type="Gene3D" id="3.40.50.300">
    <property type="entry name" value="P-loop containing nucleotide triphosphate hydrolases"/>
    <property type="match status" value="1"/>
</dbReference>
<proteinExistence type="inferred from homology"/>
<feature type="domain" description="Sulfotransferase" evidence="3">
    <location>
        <begin position="35"/>
        <end position="294"/>
    </location>
</feature>
<reference evidence="4" key="2">
    <citation type="submission" date="2021-09" db="EMBL/GenBank/DDBJ databases">
        <authorList>
            <person name="Jia N."/>
            <person name="Wang J."/>
            <person name="Shi W."/>
            <person name="Du L."/>
            <person name="Sun Y."/>
            <person name="Zhan W."/>
            <person name="Jiang J."/>
            <person name="Wang Q."/>
            <person name="Zhang B."/>
            <person name="Ji P."/>
            <person name="Sakyi L.B."/>
            <person name="Cui X."/>
            <person name="Yuan T."/>
            <person name="Jiang B."/>
            <person name="Yang W."/>
            <person name="Lam T.T.-Y."/>
            <person name="Chang Q."/>
            <person name="Ding S."/>
            <person name="Wang X."/>
            <person name="Zhu J."/>
            <person name="Ruan X."/>
            <person name="Zhao L."/>
            <person name="Wei J."/>
            <person name="Que T."/>
            <person name="Du C."/>
            <person name="Cheng J."/>
            <person name="Dai P."/>
            <person name="Han X."/>
            <person name="Huang E."/>
            <person name="Gao Y."/>
            <person name="Liu J."/>
            <person name="Shao H."/>
            <person name="Ye R."/>
            <person name="Li L."/>
            <person name="Wei W."/>
            <person name="Wang X."/>
            <person name="Wang C."/>
            <person name="Huo Q."/>
            <person name="Li W."/>
            <person name="Guo W."/>
            <person name="Chen H."/>
            <person name="Chen S."/>
            <person name="Zhou L."/>
            <person name="Zhou L."/>
            <person name="Ni X."/>
            <person name="Tian J."/>
            <person name="Zhou Y."/>
            <person name="Sheng Y."/>
            <person name="Liu T."/>
            <person name="Pan Y."/>
            <person name="Xia L."/>
            <person name="Li J."/>
            <person name="Zhao F."/>
            <person name="Cao W."/>
        </authorList>
    </citation>
    <scope>NUCLEOTIDE SEQUENCE</scope>
    <source>
        <strain evidence="4">Rsan-2018</strain>
        <tissue evidence="4">Larvae</tissue>
    </source>
</reference>
<keyword evidence="5" id="KW-1185">Reference proteome</keyword>
<comment type="similarity">
    <text evidence="1">Belongs to the sulfotransferase 1 family.</text>
</comment>
<evidence type="ECO:0000256" key="2">
    <source>
        <dbReference type="ARBA" id="ARBA00022679"/>
    </source>
</evidence>
<dbReference type="OrthoDB" id="6486782at2759"/>
<keyword evidence="2" id="KW-0808">Transferase</keyword>
<dbReference type="Proteomes" id="UP000821837">
    <property type="component" value="Unassembled WGS sequence"/>
</dbReference>
<dbReference type="Pfam" id="PF00685">
    <property type="entry name" value="Sulfotransfer_1"/>
    <property type="match status" value="1"/>
</dbReference>
<organism evidence="4 5">
    <name type="scientific">Rhipicephalus sanguineus</name>
    <name type="common">Brown dog tick</name>
    <name type="synonym">Ixodes sanguineus</name>
    <dbReference type="NCBI Taxonomy" id="34632"/>
    <lineage>
        <taxon>Eukaryota</taxon>
        <taxon>Metazoa</taxon>
        <taxon>Ecdysozoa</taxon>
        <taxon>Arthropoda</taxon>
        <taxon>Chelicerata</taxon>
        <taxon>Arachnida</taxon>
        <taxon>Acari</taxon>
        <taxon>Parasitiformes</taxon>
        <taxon>Ixodida</taxon>
        <taxon>Ixodoidea</taxon>
        <taxon>Ixodidae</taxon>
        <taxon>Rhipicephalinae</taxon>
        <taxon>Rhipicephalus</taxon>
        <taxon>Rhipicephalus</taxon>
    </lineage>
</organism>
<comment type="caution">
    <text evidence="4">The sequence shown here is derived from an EMBL/GenBank/DDBJ whole genome shotgun (WGS) entry which is preliminary data.</text>
</comment>
<accession>A0A9D4SYM8</accession>
<reference evidence="4" key="1">
    <citation type="journal article" date="2020" name="Cell">
        <title>Large-Scale Comparative Analyses of Tick Genomes Elucidate Their Genetic Diversity and Vector Capacities.</title>
        <authorList>
            <consortium name="Tick Genome and Microbiome Consortium (TIGMIC)"/>
            <person name="Jia N."/>
            <person name="Wang J."/>
            <person name="Shi W."/>
            <person name="Du L."/>
            <person name="Sun Y."/>
            <person name="Zhan W."/>
            <person name="Jiang J.F."/>
            <person name="Wang Q."/>
            <person name="Zhang B."/>
            <person name="Ji P."/>
            <person name="Bell-Sakyi L."/>
            <person name="Cui X.M."/>
            <person name="Yuan T.T."/>
            <person name="Jiang B.G."/>
            <person name="Yang W.F."/>
            <person name="Lam T.T."/>
            <person name="Chang Q.C."/>
            <person name="Ding S.J."/>
            <person name="Wang X.J."/>
            <person name="Zhu J.G."/>
            <person name="Ruan X.D."/>
            <person name="Zhao L."/>
            <person name="Wei J.T."/>
            <person name="Ye R.Z."/>
            <person name="Que T.C."/>
            <person name="Du C.H."/>
            <person name="Zhou Y.H."/>
            <person name="Cheng J.X."/>
            <person name="Dai P.F."/>
            <person name="Guo W.B."/>
            <person name="Han X.H."/>
            <person name="Huang E.J."/>
            <person name="Li L.F."/>
            <person name="Wei W."/>
            <person name="Gao Y.C."/>
            <person name="Liu J.Z."/>
            <person name="Shao H.Z."/>
            <person name="Wang X."/>
            <person name="Wang C.C."/>
            <person name="Yang T.C."/>
            <person name="Huo Q.B."/>
            <person name="Li W."/>
            <person name="Chen H.Y."/>
            <person name="Chen S.E."/>
            <person name="Zhou L.G."/>
            <person name="Ni X.B."/>
            <person name="Tian J.H."/>
            <person name="Sheng Y."/>
            <person name="Liu T."/>
            <person name="Pan Y.S."/>
            <person name="Xia L.Y."/>
            <person name="Li J."/>
            <person name="Zhao F."/>
            <person name="Cao W.C."/>
        </authorList>
    </citation>
    <scope>NUCLEOTIDE SEQUENCE</scope>
    <source>
        <strain evidence="4">Rsan-2018</strain>
    </source>
</reference>
<name>A0A9D4SYM8_RHISA</name>
<dbReference type="VEuPathDB" id="VectorBase:RSAN_046387"/>
<sequence length="319" mass="37163">MPGRRPYRQIIDGVPRCPWIVPETFKKSLRFRAAKDDVVQVTYPKSGTHWVQYITQLILGKASPTTGYSELTRNCRSIEYTDCTDWTPDMPMRLFFTHQPLRREIVNNEAKYVYVARNPWDVCASLFRMMTDVSLYQFEDGTFEEFFEPFIEGDLGYGSYFDHVSAGYALKDQPNVFFLTYEELKANTRSAVLRLARFLGDSYGAALEDDDQRLQNILEWSMPQHMRKTMVIDYKANDTSQWDELFTDKQARSKEGCEGDKHKYAVVKEARVGSWKEYFTPQLLARLEMKIQEEGDKASFIDLWKDIREEAIALSRGCG</sequence>
<dbReference type="InterPro" id="IPR000863">
    <property type="entry name" value="Sulfotransferase_dom"/>
</dbReference>
<evidence type="ECO:0000259" key="3">
    <source>
        <dbReference type="Pfam" id="PF00685"/>
    </source>
</evidence>
<dbReference type="PANTHER" id="PTHR11783">
    <property type="entry name" value="SULFOTRANSFERASE SULT"/>
    <property type="match status" value="1"/>
</dbReference>
<evidence type="ECO:0000256" key="1">
    <source>
        <dbReference type="ARBA" id="ARBA00005771"/>
    </source>
</evidence>
<gene>
    <name evidence="4" type="ORF">HPB52_014497</name>
</gene>